<dbReference type="SUPFAM" id="SSF52540">
    <property type="entry name" value="P-loop containing nucleoside triphosphate hydrolases"/>
    <property type="match status" value="1"/>
</dbReference>
<dbReference type="InterPro" id="IPR056778">
    <property type="entry name" value="UPF0261_C"/>
</dbReference>
<dbReference type="GO" id="GO:0016887">
    <property type="term" value="F:ATP hydrolysis activity"/>
    <property type="evidence" value="ECO:0007669"/>
    <property type="project" value="InterPro"/>
</dbReference>
<dbReference type="InterPro" id="IPR003593">
    <property type="entry name" value="AAA+_ATPase"/>
</dbReference>
<keyword evidence="9" id="KW-1185">Reference proteome</keyword>
<dbReference type="NCBIfam" id="NF002674">
    <property type="entry name" value="PRK02399.1-2"/>
    <property type="match status" value="1"/>
</dbReference>
<sequence>MSDFRRSAPALEVRGLDVYYGHSHALQGVDLTLDSGVFSVVGRNGMGKTTLCKTIMGLLRASGGSVRVRGEDITRLSPARIAQAGVGYVPQGRRLWRSLSVSEHLSLAAGMRRGAWTIDRIYETFPRLAERKDHGGAQLSGGEQQMLAISRALLTNPHLLIMDEPTEGLAPVIVAQVEEMLVRLGEDGDMSVLVIEQNIGVATAISKNVAIMVNGRINRIIDSARLAADRELQQRLLGVGVVGVHAGPEADIEAADAGAEAEARPAPPRAPSTAPIRIYISNPTLPTRWSQPAPIARIEAAARTLSTGVARIEDAARQKRQAGAVVQSVSGPPVVLVVGTLDTKGEELRFIRDVIARHGLRTRLVDVSTSGKLSTCDVSAQEIALNHGRGGSSVFGSDRGASVTAMVDAFANWLRRQGNVAGIISAGGSGGASLVAPAMRALPVGVPKLIISSVASGDVGPYVGPADITMMYSVTDVQGLNAISRAVLANGANAIAGMVKARLDDRAGSERNVPADLPAVGITMFGVTTPAVQKIAADLRNDFECLVFHATGVGGRSMEKLVDSGMLAAVIDLTTTEVCDLLMGGVFPATDDRFGAIIRSRLPFIGSVGALDMVNFGAPDTIPERYRQRKFHVHNPQVTLMRTTPEENDRIGRWIGDKLNRMDGPVRLFLPEGGVSALDAPGQPFWDPEADAALFTALERSVRQTSNRQLIRIKRHINEPEFASAIVNALRPLVGRPGTRRKVAR</sequence>
<dbReference type="InterPro" id="IPR044122">
    <property type="entry name" value="UPF0261_N"/>
</dbReference>
<comment type="caution">
    <text evidence="8">The sequence shown here is derived from an EMBL/GenBank/DDBJ whole genome shotgun (WGS) entry which is preliminary data.</text>
</comment>
<comment type="function">
    <text evidence="4">Involved in beta-(1--&gt;2)glucan export. Transmembrane domains (TMD) form a pore in the inner membrane and the ATP-binding domain (NBD) is responsible for energy generation.</text>
</comment>
<dbReference type="Pfam" id="PF00005">
    <property type="entry name" value="ABC_tran"/>
    <property type="match status" value="1"/>
</dbReference>
<reference evidence="8 9" key="1">
    <citation type="submission" date="2014-03" db="EMBL/GenBank/DDBJ databases">
        <title>Bradyrhizobium valentinum sp. nov., isolated from effective nodules of Lupinus mariae-josephae, a lupine endemic of basic-lime soils in Eastern Spain.</title>
        <authorList>
            <person name="Duran D."/>
            <person name="Rey L."/>
            <person name="Navarro A."/>
            <person name="Busquets A."/>
            <person name="Imperial J."/>
            <person name="Ruiz-Argueso T."/>
        </authorList>
    </citation>
    <scope>NUCLEOTIDE SEQUENCE [LARGE SCALE GENOMIC DNA]</scope>
    <source>
        <strain evidence="8 9">LmjM3</strain>
    </source>
</reference>
<dbReference type="GO" id="GO:0005524">
    <property type="term" value="F:ATP binding"/>
    <property type="evidence" value="ECO:0007669"/>
    <property type="project" value="UniProtKB-KW"/>
</dbReference>
<evidence type="ECO:0000259" key="7">
    <source>
        <dbReference type="PROSITE" id="PS50893"/>
    </source>
</evidence>
<dbReference type="EMBL" id="LLXX01000242">
    <property type="protein sequence ID" value="KRQ88493.1"/>
    <property type="molecule type" value="Genomic_DNA"/>
</dbReference>
<comment type="similarity">
    <text evidence="5">Belongs to the UPF0261 family.</text>
</comment>
<dbReference type="STRING" id="1518501.CQ10_15445"/>
<dbReference type="NCBIfam" id="NF002673">
    <property type="entry name" value="PRK02399.1-1"/>
    <property type="match status" value="1"/>
</dbReference>
<dbReference type="PANTHER" id="PTHR31862:SF1">
    <property type="entry name" value="UPF0261 DOMAIN PROTEIN (AFU_ORTHOLOGUE AFUA_1G10120)"/>
    <property type="match status" value="1"/>
</dbReference>
<dbReference type="Pfam" id="PF23189">
    <property type="entry name" value="UPF0261_C"/>
    <property type="match status" value="1"/>
</dbReference>
<dbReference type="CDD" id="cd15488">
    <property type="entry name" value="Tm-1-like"/>
    <property type="match status" value="1"/>
</dbReference>
<dbReference type="SMART" id="SM00382">
    <property type="entry name" value="AAA"/>
    <property type="match status" value="1"/>
</dbReference>
<dbReference type="InterPro" id="IPR051353">
    <property type="entry name" value="Tobamovirus_resist_UPF0261"/>
</dbReference>
<evidence type="ECO:0000256" key="3">
    <source>
        <dbReference type="ARBA" id="ARBA00022840"/>
    </source>
</evidence>
<dbReference type="PANTHER" id="PTHR31862">
    <property type="entry name" value="UPF0261 DOMAIN PROTEIN (AFU_ORTHOLOGUE AFUA_1G10120)"/>
    <property type="match status" value="1"/>
</dbReference>
<protein>
    <recommendedName>
        <fullName evidence="5">UPF0261 protein CP49_20485</fullName>
    </recommendedName>
</protein>
<dbReference type="RefSeq" id="WP_057855913.1">
    <property type="nucleotide sequence ID" value="NZ_LLXX01000242.1"/>
</dbReference>
<dbReference type="OrthoDB" id="9776369at2"/>
<dbReference type="InterPro" id="IPR003439">
    <property type="entry name" value="ABC_transporter-like_ATP-bd"/>
</dbReference>
<evidence type="ECO:0000256" key="2">
    <source>
        <dbReference type="ARBA" id="ARBA00022741"/>
    </source>
</evidence>
<feature type="region of interest" description="Disordered" evidence="6">
    <location>
        <begin position="255"/>
        <end position="274"/>
    </location>
</feature>
<dbReference type="SUPFAM" id="SSF53474">
    <property type="entry name" value="alpha/beta-Hydrolases"/>
    <property type="match status" value="1"/>
</dbReference>
<dbReference type="InterPro" id="IPR008322">
    <property type="entry name" value="UPF0261"/>
</dbReference>
<dbReference type="Gene3D" id="3.40.50.300">
    <property type="entry name" value="P-loop containing nucleotide triphosphate hydrolases"/>
    <property type="match status" value="1"/>
</dbReference>
<keyword evidence="3" id="KW-0067">ATP-binding</keyword>
<name>A0A0R3K1Q2_9BRAD</name>
<dbReference type="AlphaFoldDB" id="A0A0R3K1Q2"/>
<evidence type="ECO:0000313" key="8">
    <source>
        <dbReference type="EMBL" id="KRQ88493.1"/>
    </source>
</evidence>
<evidence type="ECO:0000256" key="5">
    <source>
        <dbReference type="HAMAP-Rule" id="MF_00677"/>
    </source>
</evidence>
<evidence type="ECO:0000256" key="1">
    <source>
        <dbReference type="ARBA" id="ARBA00005417"/>
    </source>
</evidence>
<proteinExistence type="inferred from homology"/>
<dbReference type="CDD" id="cd03224">
    <property type="entry name" value="ABC_TM1139_LivF_branched"/>
    <property type="match status" value="1"/>
</dbReference>
<dbReference type="Pfam" id="PF06792">
    <property type="entry name" value="UPF0261"/>
    <property type="match status" value="1"/>
</dbReference>
<dbReference type="InterPro" id="IPR027417">
    <property type="entry name" value="P-loop_NTPase"/>
</dbReference>
<evidence type="ECO:0000313" key="9">
    <source>
        <dbReference type="Proteomes" id="UP000051913"/>
    </source>
</evidence>
<keyword evidence="2" id="KW-0547">Nucleotide-binding</keyword>
<dbReference type="Proteomes" id="UP000051913">
    <property type="component" value="Unassembled WGS sequence"/>
</dbReference>
<accession>A0A0R3K1Q2</accession>
<dbReference type="InterPro" id="IPR017871">
    <property type="entry name" value="ABC_transporter-like_CS"/>
</dbReference>
<evidence type="ECO:0000256" key="6">
    <source>
        <dbReference type="SAM" id="MobiDB-lite"/>
    </source>
</evidence>
<gene>
    <name evidence="8" type="ORF">CP49_20485</name>
</gene>
<dbReference type="PROSITE" id="PS00211">
    <property type="entry name" value="ABC_TRANSPORTER_1"/>
    <property type="match status" value="1"/>
</dbReference>
<dbReference type="HAMAP" id="MF_00677">
    <property type="entry name" value="UPF0261"/>
    <property type="match status" value="1"/>
</dbReference>
<dbReference type="PROSITE" id="PS50893">
    <property type="entry name" value="ABC_TRANSPORTER_2"/>
    <property type="match status" value="1"/>
</dbReference>
<comment type="similarity">
    <text evidence="1">Belongs to the ABC transporter superfamily.</text>
</comment>
<evidence type="ECO:0000256" key="4">
    <source>
        <dbReference type="ARBA" id="ARBA00024722"/>
    </source>
</evidence>
<organism evidence="8 9">
    <name type="scientific">Bradyrhizobium valentinum</name>
    <dbReference type="NCBI Taxonomy" id="1518501"/>
    <lineage>
        <taxon>Bacteria</taxon>
        <taxon>Pseudomonadati</taxon>
        <taxon>Pseudomonadota</taxon>
        <taxon>Alphaproteobacteria</taxon>
        <taxon>Hyphomicrobiales</taxon>
        <taxon>Nitrobacteraceae</taxon>
        <taxon>Bradyrhizobium</taxon>
    </lineage>
</organism>
<dbReference type="Gene3D" id="3.40.50.12030">
    <property type="entry name" value="Uncharacterised protein family UPF0261, NC domain"/>
    <property type="match status" value="1"/>
</dbReference>
<dbReference type="InterPro" id="IPR029058">
    <property type="entry name" value="AB_hydrolase_fold"/>
</dbReference>
<dbReference type="Gene3D" id="3.40.50.12020">
    <property type="entry name" value="Uncharacterised protein family UPF0261, NN domain"/>
    <property type="match status" value="1"/>
</dbReference>
<feature type="domain" description="ABC transporter" evidence="7">
    <location>
        <begin position="11"/>
        <end position="239"/>
    </location>
</feature>